<accession>A0A1J1HQU1</accession>
<protein>
    <submittedName>
        <fullName evidence="1">CLUMA_CG004056, isoform A</fullName>
    </submittedName>
</protein>
<keyword evidence="2" id="KW-1185">Reference proteome</keyword>
<evidence type="ECO:0000313" key="1">
    <source>
        <dbReference type="EMBL" id="CRK90339.1"/>
    </source>
</evidence>
<sequence>MHQASQSQLHLNIRNIIELHHHHHHQQQQLTVLQNWNFANREPSWAASNYRRSQTNEQTNREKRNHYAMIEIS</sequence>
<reference evidence="1 2" key="1">
    <citation type="submission" date="2015-04" db="EMBL/GenBank/DDBJ databases">
        <authorList>
            <person name="Syromyatnikov M.Y."/>
            <person name="Popov V.N."/>
        </authorList>
    </citation>
    <scope>NUCLEOTIDE SEQUENCE [LARGE SCALE GENOMIC DNA]</scope>
</reference>
<organism evidence="1 2">
    <name type="scientific">Clunio marinus</name>
    <dbReference type="NCBI Taxonomy" id="568069"/>
    <lineage>
        <taxon>Eukaryota</taxon>
        <taxon>Metazoa</taxon>
        <taxon>Ecdysozoa</taxon>
        <taxon>Arthropoda</taxon>
        <taxon>Hexapoda</taxon>
        <taxon>Insecta</taxon>
        <taxon>Pterygota</taxon>
        <taxon>Neoptera</taxon>
        <taxon>Endopterygota</taxon>
        <taxon>Diptera</taxon>
        <taxon>Nematocera</taxon>
        <taxon>Chironomoidea</taxon>
        <taxon>Chironomidae</taxon>
        <taxon>Clunio</taxon>
    </lineage>
</organism>
<dbReference type="AlphaFoldDB" id="A0A1J1HQU1"/>
<proteinExistence type="predicted"/>
<dbReference type="EMBL" id="CVRI01000018">
    <property type="protein sequence ID" value="CRK90339.1"/>
    <property type="molecule type" value="Genomic_DNA"/>
</dbReference>
<dbReference type="Proteomes" id="UP000183832">
    <property type="component" value="Unassembled WGS sequence"/>
</dbReference>
<name>A0A1J1HQU1_9DIPT</name>
<evidence type="ECO:0000313" key="2">
    <source>
        <dbReference type="Proteomes" id="UP000183832"/>
    </source>
</evidence>
<gene>
    <name evidence="1" type="ORF">CLUMA_CG004056</name>
</gene>